<accession>A0ABV2Q7S6</accession>
<gene>
    <name evidence="2" type="ORF">ABIE13_002197</name>
</gene>
<keyword evidence="3" id="KW-1185">Reference proteome</keyword>
<dbReference type="EMBL" id="JBEPSH010000004">
    <property type="protein sequence ID" value="MET4577086.1"/>
    <property type="molecule type" value="Genomic_DNA"/>
</dbReference>
<evidence type="ECO:0000259" key="1">
    <source>
        <dbReference type="Pfam" id="PF00561"/>
    </source>
</evidence>
<dbReference type="InterPro" id="IPR050471">
    <property type="entry name" value="AB_hydrolase"/>
</dbReference>
<dbReference type="SUPFAM" id="SSF53474">
    <property type="entry name" value="alpha/beta-Hydrolases"/>
    <property type="match status" value="1"/>
</dbReference>
<dbReference type="Gene3D" id="3.40.50.1820">
    <property type="entry name" value="alpha/beta hydrolase"/>
    <property type="match status" value="1"/>
</dbReference>
<reference evidence="2 3" key="1">
    <citation type="submission" date="2024-06" db="EMBL/GenBank/DDBJ databases">
        <title>Sorghum-associated microbial communities from plants grown in Nebraska, USA.</title>
        <authorList>
            <person name="Schachtman D."/>
        </authorList>
    </citation>
    <scope>NUCLEOTIDE SEQUENCE [LARGE SCALE GENOMIC DNA]</scope>
    <source>
        <strain evidence="2 3">2709</strain>
    </source>
</reference>
<dbReference type="Pfam" id="PF00561">
    <property type="entry name" value="Abhydrolase_1"/>
    <property type="match status" value="1"/>
</dbReference>
<evidence type="ECO:0000313" key="3">
    <source>
        <dbReference type="Proteomes" id="UP001549320"/>
    </source>
</evidence>
<dbReference type="InterPro" id="IPR029058">
    <property type="entry name" value="AB_hydrolase_fold"/>
</dbReference>
<comment type="caution">
    <text evidence="2">The sequence shown here is derived from an EMBL/GenBank/DDBJ whole genome shotgun (WGS) entry which is preliminary data.</text>
</comment>
<dbReference type="Proteomes" id="UP001549320">
    <property type="component" value="Unassembled WGS sequence"/>
</dbReference>
<feature type="domain" description="AB hydrolase-1" evidence="1">
    <location>
        <begin position="41"/>
        <end position="292"/>
    </location>
</feature>
<organism evidence="2 3">
    <name type="scientific">Ottowia thiooxydans</name>
    <dbReference type="NCBI Taxonomy" id="219182"/>
    <lineage>
        <taxon>Bacteria</taxon>
        <taxon>Pseudomonadati</taxon>
        <taxon>Pseudomonadota</taxon>
        <taxon>Betaproteobacteria</taxon>
        <taxon>Burkholderiales</taxon>
        <taxon>Comamonadaceae</taxon>
        <taxon>Ottowia</taxon>
    </lineage>
</organism>
<evidence type="ECO:0000313" key="2">
    <source>
        <dbReference type="EMBL" id="MET4577086.1"/>
    </source>
</evidence>
<protein>
    <submittedName>
        <fullName evidence="2">Pimeloyl-ACP methyl ester carboxylesterase</fullName>
    </submittedName>
</protein>
<proteinExistence type="predicted"/>
<dbReference type="PANTHER" id="PTHR43433:SF5">
    <property type="entry name" value="AB HYDROLASE-1 DOMAIN-CONTAINING PROTEIN"/>
    <property type="match status" value="1"/>
</dbReference>
<dbReference type="InterPro" id="IPR000073">
    <property type="entry name" value="AB_hydrolase_1"/>
</dbReference>
<dbReference type="RefSeq" id="WP_354443176.1">
    <property type="nucleotide sequence ID" value="NZ_JBEPSH010000004.1"/>
</dbReference>
<name>A0ABV2Q7S6_9BURK</name>
<dbReference type="PANTHER" id="PTHR43433">
    <property type="entry name" value="HYDROLASE, ALPHA/BETA FOLD FAMILY PROTEIN"/>
    <property type="match status" value="1"/>
</dbReference>
<sequence>MPNATTVRKNQDPRVAHTAEDFVEANGIQLCWDSFGNSAHPALILIMGMGAQMVGWDDEFCTQLALQGFRVIRFDNRDVGRSTWLRDAGVPDVTRAMMRAWMRWPVTAPYVLSDMARDVIGLMDALGIERAHVVGASMGGTIAQVMSIQYPERMLSMTSIMSTTGDPDLPKPHPTATTAVMRPMPSKLEDYVERYVDTYRVLRLGQFPEEEERDRVRAARNHARGVNSAGGARHLVAILASGSRKEALKDVGVPTLVIHGNLDPLVPLAAGLETAQCIPDAEMMIVEGMGHTLPKALWPQLTARIAGVAERAA</sequence>